<reference evidence="10 11" key="1">
    <citation type="journal article" date="2013" name="Proc. Natl. Acad. Sci. U.S.A.">
        <title>The king cobra genome reveals dynamic gene evolution and adaptation in the snake venom system.</title>
        <authorList>
            <person name="Vonk F.J."/>
            <person name="Casewell N.R."/>
            <person name="Henkel C.V."/>
            <person name="Heimberg A.M."/>
            <person name="Jansen H.J."/>
            <person name="McCleary R.J."/>
            <person name="Kerkkamp H.M."/>
            <person name="Vos R.A."/>
            <person name="Guerreiro I."/>
            <person name="Calvete J.J."/>
            <person name="Wuster W."/>
            <person name="Woods A.E."/>
            <person name="Logan J.M."/>
            <person name="Harrison R.A."/>
            <person name="Castoe T.A."/>
            <person name="de Koning A.P."/>
            <person name="Pollock D.D."/>
            <person name="Yandell M."/>
            <person name="Calderon D."/>
            <person name="Renjifo C."/>
            <person name="Currier R.B."/>
            <person name="Salgado D."/>
            <person name="Pla D."/>
            <person name="Sanz L."/>
            <person name="Hyder A.S."/>
            <person name="Ribeiro J.M."/>
            <person name="Arntzen J.W."/>
            <person name="van den Thillart G.E."/>
            <person name="Boetzer M."/>
            <person name="Pirovano W."/>
            <person name="Dirks R.P."/>
            <person name="Spaink H.P."/>
            <person name="Duboule D."/>
            <person name="McGlinn E."/>
            <person name="Kini R.M."/>
            <person name="Richardson M.K."/>
        </authorList>
    </citation>
    <scope>NUCLEOTIDE SEQUENCE</scope>
    <source>
        <tissue evidence="10">Blood</tissue>
    </source>
</reference>
<dbReference type="AlphaFoldDB" id="V8N3R7"/>
<organism evidence="10 11">
    <name type="scientific">Ophiophagus hannah</name>
    <name type="common">King cobra</name>
    <name type="synonym">Naja hannah</name>
    <dbReference type="NCBI Taxonomy" id="8665"/>
    <lineage>
        <taxon>Eukaryota</taxon>
        <taxon>Metazoa</taxon>
        <taxon>Chordata</taxon>
        <taxon>Craniata</taxon>
        <taxon>Vertebrata</taxon>
        <taxon>Euteleostomi</taxon>
        <taxon>Lepidosauria</taxon>
        <taxon>Squamata</taxon>
        <taxon>Bifurcata</taxon>
        <taxon>Unidentata</taxon>
        <taxon>Episquamata</taxon>
        <taxon>Toxicofera</taxon>
        <taxon>Serpentes</taxon>
        <taxon>Colubroidea</taxon>
        <taxon>Elapidae</taxon>
        <taxon>Elapinae</taxon>
        <taxon>Ophiophagus</taxon>
    </lineage>
</organism>
<evidence type="ECO:0000313" key="11">
    <source>
        <dbReference type="Proteomes" id="UP000018936"/>
    </source>
</evidence>
<keyword evidence="6" id="KW-0472">Membrane</keyword>
<comment type="function">
    <text evidence="8">GTPase-activating protein for the ADP ribosylation factor family.</text>
</comment>
<dbReference type="SMART" id="SM00248">
    <property type="entry name" value="ANK"/>
    <property type="match status" value="3"/>
</dbReference>
<feature type="region of interest" description="Disordered" evidence="9">
    <location>
        <begin position="202"/>
        <end position="233"/>
    </location>
</feature>
<feature type="non-terminal residue" evidence="10">
    <location>
        <position position="1"/>
    </location>
</feature>
<dbReference type="FunFam" id="1.25.40.20:FF:000020">
    <property type="entry name" value="Arf-GAP with coiled-coil, ANK repeat and PH domain-containing protein 2"/>
    <property type="match status" value="1"/>
</dbReference>
<evidence type="ECO:0000256" key="3">
    <source>
        <dbReference type="ARBA" id="ARBA00022723"/>
    </source>
</evidence>
<protein>
    <recommendedName>
        <fullName evidence="8">Arf-GAP with coiled-coil, ANK repeat and PH domain-containing protein</fullName>
        <shortName evidence="8">Cnt-b</shortName>
    </recommendedName>
    <alternativeName>
        <fullName evidence="8">Centaurin-beta</fullName>
    </alternativeName>
</protein>
<gene>
    <name evidence="10" type="ORF">L345_17783</name>
</gene>
<evidence type="ECO:0000256" key="7">
    <source>
        <dbReference type="PROSITE-ProRule" id="PRU00023"/>
    </source>
</evidence>
<dbReference type="PROSITE" id="PS50297">
    <property type="entry name" value="ANK_REP_REGION"/>
    <property type="match status" value="2"/>
</dbReference>
<keyword evidence="8" id="KW-0863">Zinc-finger</keyword>
<dbReference type="GO" id="GO:0008270">
    <property type="term" value="F:zinc ion binding"/>
    <property type="evidence" value="ECO:0007669"/>
    <property type="project" value="UniProtKB-KW"/>
</dbReference>
<comment type="domain">
    <text evidence="8">The BAR domain mediates homodimerization, it can neither bind membrane nor impart curvature, but instead requires the neighboring PH domain to achieve these functions.</text>
</comment>
<dbReference type="InterPro" id="IPR002110">
    <property type="entry name" value="Ankyrin_rpt"/>
</dbReference>
<evidence type="ECO:0000256" key="1">
    <source>
        <dbReference type="ARBA" id="ARBA00004184"/>
    </source>
</evidence>
<feature type="repeat" description="ANK" evidence="7">
    <location>
        <begin position="106"/>
        <end position="138"/>
    </location>
</feature>
<keyword evidence="2 8" id="KW-0343">GTPase activation</keyword>
<dbReference type="InterPro" id="IPR036770">
    <property type="entry name" value="Ankyrin_rpt-contain_sf"/>
</dbReference>
<sequence>MNQQLVLLLPLSPLCRRPLATGPPPAELSWGGSCCQGQSGKTGSASPPPGGESQGEAASAAAAASQDARLRVAGLQLYQAAYQKSLPHMAEALAQGAGVNWSNQENGFTPLIQAVRGGSLVTCEFLLQNGANVNLRDAQGRGPLHHATLLGHTGQVCLFLKRGANQHARDEDGKDPLSVAIEAANADIVTLLRLARMNEEMRESEGLYGQPGPPAHSPTERQYGKGPQEFLGGGGCLRF</sequence>
<dbReference type="EMBL" id="AZIM01019973">
    <property type="protein sequence ID" value="ETE56506.1"/>
    <property type="molecule type" value="Genomic_DNA"/>
</dbReference>
<evidence type="ECO:0000256" key="8">
    <source>
        <dbReference type="RuleBase" id="RU369028"/>
    </source>
</evidence>
<dbReference type="PANTHER" id="PTHR23180:SF241">
    <property type="entry name" value="ARF-GAP WITH COILED-COIL, ANK REPEAT AND PH DOMAIN-CONTAINING PROTEIN 2"/>
    <property type="match status" value="1"/>
</dbReference>
<evidence type="ECO:0000256" key="6">
    <source>
        <dbReference type="ARBA" id="ARBA00023136"/>
    </source>
</evidence>
<evidence type="ECO:0000256" key="2">
    <source>
        <dbReference type="ARBA" id="ARBA00022468"/>
    </source>
</evidence>
<keyword evidence="3 8" id="KW-0479">Metal-binding</keyword>
<dbReference type="Proteomes" id="UP000018936">
    <property type="component" value="Unassembled WGS sequence"/>
</dbReference>
<keyword evidence="11" id="KW-1185">Reference proteome</keyword>
<dbReference type="Pfam" id="PF12796">
    <property type="entry name" value="Ank_2"/>
    <property type="match status" value="1"/>
</dbReference>
<dbReference type="GO" id="GO:0005096">
    <property type="term" value="F:GTPase activator activity"/>
    <property type="evidence" value="ECO:0007669"/>
    <property type="project" value="UniProtKB-KW"/>
</dbReference>
<keyword evidence="7 8" id="KW-0040">ANK repeat</keyword>
<dbReference type="PROSITE" id="PS50088">
    <property type="entry name" value="ANK_REPEAT"/>
    <property type="match status" value="2"/>
</dbReference>
<feature type="repeat" description="ANK" evidence="7">
    <location>
        <begin position="139"/>
        <end position="171"/>
    </location>
</feature>
<comment type="domain">
    <text evidence="8">PH domain binds phospholipids including phosphatidic acid, phosphatidylinositol 3-phosphate, phosphatidylinositol 3,5-bisphosphate (PIP2) and phosphatidylinositol 3,4,5-trisphosphate (PIP3). May mediate protein binding to PIP2 or PIP3 containing membranes.</text>
</comment>
<proteinExistence type="predicted"/>
<accession>V8N3R7</accession>
<keyword evidence="8" id="KW-0967">Endosome</keyword>
<feature type="region of interest" description="Disordered" evidence="9">
    <location>
        <begin position="23"/>
        <end position="62"/>
    </location>
</feature>
<keyword evidence="4 8" id="KW-0677">Repeat</keyword>
<keyword evidence="5 8" id="KW-0862">Zinc</keyword>
<comment type="caution">
    <text evidence="10">The sequence shown here is derived from an EMBL/GenBank/DDBJ whole genome shotgun (WGS) entry which is preliminary data.</text>
</comment>
<name>V8N3R7_OPHHA</name>
<evidence type="ECO:0000256" key="4">
    <source>
        <dbReference type="ARBA" id="ARBA00022737"/>
    </source>
</evidence>
<evidence type="ECO:0000256" key="5">
    <source>
        <dbReference type="ARBA" id="ARBA00022833"/>
    </source>
</evidence>
<dbReference type="SUPFAM" id="SSF48403">
    <property type="entry name" value="Ankyrin repeat"/>
    <property type="match status" value="1"/>
</dbReference>
<evidence type="ECO:0000313" key="10">
    <source>
        <dbReference type="EMBL" id="ETE56506.1"/>
    </source>
</evidence>
<comment type="subcellular location">
    <subcellularLocation>
        <location evidence="1">Endomembrane system</location>
        <topology evidence="1">Peripheral membrane protein</topology>
    </subcellularLocation>
    <subcellularLocation>
        <location evidence="8">Endosome membrane</location>
        <topology evidence="8">Peripheral membrane protein</topology>
    </subcellularLocation>
</comment>
<dbReference type="Gene3D" id="1.25.40.20">
    <property type="entry name" value="Ankyrin repeat-containing domain"/>
    <property type="match status" value="1"/>
</dbReference>
<dbReference type="PANTHER" id="PTHR23180">
    <property type="entry name" value="CENTAURIN/ARF"/>
    <property type="match status" value="1"/>
</dbReference>
<dbReference type="OrthoDB" id="10070851at2759"/>
<comment type="activity regulation">
    <text evidence="8">GAP activity stimulated by phosphatidylinositol 4,5-bisphosphate (PIP2) and phosphatidic acid.</text>
</comment>
<evidence type="ECO:0000256" key="9">
    <source>
        <dbReference type="SAM" id="MobiDB-lite"/>
    </source>
</evidence>
<dbReference type="GO" id="GO:0010008">
    <property type="term" value="C:endosome membrane"/>
    <property type="evidence" value="ECO:0007669"/>
    <property type="project" value="UniProtKB-SubCell"/>
</dbReference>
<dbReference type="InterPro" id="IPR045258">
    <property type="entry name" value="ACAP1/2/3-like"/>
</dbReference>